<feature type="compositionally biased region" description="Basic and acidic residues" evidence="1">
    <location>
        <begin position="70"/>
        <end position="81"/>
    </location>
</feature>
<organism evidence="2 3">
    <name type="scientific">Helicobacter pylori</name>
    <name type="common">Campylobacter pylori</name>
    <dbReference type="NCBI Taxonomy" id="210"/>
    <lineage>
        <taxon>Bacteria</taxon>
        <taxon>Pseudomonadati</taxon>
        <taxon>Campylobacterota</taxon>
        <taxon>Epsilonproteobacteria</taxon>
        <taxon>Campylobacterales</taxon>
        <taxon>Helicobacteraceae</taxon>
        <taxon>Helicobacter</taxon>
    </lineage>
</organism>
<dbReference type="AlphaFoldDB" id="A0AAW8XEW1"/>
<dbReference type="EMBL" id="JAVKQK010000056">
    <property type="protein sequence ID" value="MDU9790747.1"/>
    <property type="molecule type" value="Genomic_DNA"/>
</dbReference>
<protein>
    <recommendedName>
        <fullName evidence="4">Hac prophage II protein</fullName>
    </recommendedName>
</protein>
<dbReference type="Proteomes" id="UP001262343">
    <property type="component" value="Unassembled WGS sequence"/>
</dbReference>
<gene>
    <name evidence="2" type="ORF">RGC53_08135</name>
</gene>
<dbReference type="RefSeq" id="WP_316470584.1">
    <property type="nucleotide sequence ID" value="NZ_JAVKQK010000056.1"/>
</dbReference>
<feature type="region of interest" description="Disordered" evidence="1">
    <location>
        <begin position="48"/>
        <end position="106"/>
    </location>
</feature>
<accession>A0AAW8XEW1</accession>
<evidence type="ECO:0008006" key="4">
    <source>
        <dbReference type="Google" id="ProtNLM"/>
    </source>
</evidence>
<evidence type="ECO:0000256" key="1">
    <source>
        <dbReference type="SAM" id="MobiDB-lite"/>
    </source>
</evidence>
<reference evidence="2" key="1">
    <citation type="submission" date="2023-08" db="EMBL/GenBank/DDBJ databases">
        <title>First insite into the whole-genome sequence variations in clarithromycin resistant Helicobacter pylori clinical isolates in Russia.</title>
        <authorList>
            <person name="Starkova D.A."/>
            <person name="Svarval A.V."/>
            <person name="Polev D.E."/>
            <person name="Saitova A.T."/>
            <person name="Gladyshev N.S."/>
            <person name="Egorova S.A."/>
        </authorList>
    </citation>
    <scope>NUCLEOTIDE SEQUENCE</scope>
    <source>
        <strain evidence="2">HP96</strain>
    </source>
</reference>
<evidence type="ECO:0000313" key="3">
    <source>
        <dbReference type="Proteomes" id="UP001262343"/>
    </source>
</evidence>
<sequence>MRQKKETAASFNQLKEILQAIQAQKRSAQTSADANISELTHKRVSVQAKKGVLKPTKRAFSERQNTAFRDNSHASEQKCLKTEQANQKGDNANAFKSDEAEQRRQE</sequence>
<name>A0AAW8XEW1_HELPX</name>
<feature type="compositionally biased region" description="Basic and acidic residues" evidence="1">
    <location>
        <begin position="96"/>
        <end position="106"/>
    </location>
</feature>
<evidence type="ECO:0000313" key="2">
    <source>
        <dbReference type="EMBL" id="MDU9790747.1"/>
    </source>
</evidence>
<comment type="caution">
    <text evidence="2">The sequence shown here is derived from an EMBL/GenBank/DDBJ whole genome shotgun (WGS) entry which is preliminary data.</text>
</comment>
<proteinExistence type="predicted"/>